<organism evidence="1 2">
    <name type="scientific">Ridgeia piscesae</name>
    <name type="common">Tubeworm</name>
    <dbReference type="NCBI Taxonomy" id="27915"/>
    <lineage>
        <taxon>Eukaryota</taxon>
        <taxon>Metazoa</taxon>
        <taxon>Spiralia</taxon>
        <taxon>Lophotrochozoa</taxon>
        <taxon>Annelida</taxon>
        <taxon>Polychaeta</taxon>
        <taxon>Sedentaria</taxon>
        <taxon>Canalipalpata</taxon>
        <taxon>Sabellida</taxon>
        <taxon>Siboglinidae</taxon>
        <taxon>Ridgeia</taxon>
    </lineage>
</organism>
<dbReference type="Pfam" id="PF09782">
    <property type="entry name" value="NDUF_B6"/>
    <property type="match status" value="1"/>
</dbReference>
<evidence type="ECO:0008006" key="3">
    <source>
        <dbReference type="Google" id="ProtNLM"/>
    </source>
</evidence>
<evidence type="ECO:0000313" key="1">
    <source>
        <dbReference type="EMBL" id="KAK2172734.1"/>
    </source>
</evidence>
<dbReference type="AlphaFoldDB" id="A0AAD9NMN0"/>
<keyword evidence="2" id="KW-1185">Reference proteome</keyword>
<proteinExistence type="predicted"/>
<name>A0AAD9NMN0_RIDPI</name>
<dbReference type="PANTHER" id="PTHR21106">
    <property type="entry name" value="NADH DEHYDROGENASE [UBIQUINONE] 1 BETA SUBCOMPLEX SUBUNIT 6"/>
    <property type="match status" value="1"/>
</dbReference>
<sequence length="205" mass="23985">MAGKSPAQLDQEAIEKFNRNLKRDVEREARLTRQYFWRGNKLPPFGIEPLPYERQRLANGGMTPEERALRKQWVMDQHLAPNEPVYVKELYPKNAIRRLLAAPWDIIFGALKPLMGQKLATVGRFYVPRLAMGLAGAWVVWYQFKYNPNQWTGHQGFHMYRTKPIVLPGDPAWPNPMEKQHDEFFDKGFKNRKVYLNVGKNSMVD</sequence>
<accession>A0AAD9NMN0</accession>
<protein>
    <recommendedName>
        <fullName evidence="3">NADH dehydrogenase [ubiquinone] 1 beta subcomplex subunit 6</fullName>
    </recommendedName>
</protein>
<dbReference type="Proteomes" id="UP001209878">
    <property type="component" value="Unassembled WGS sequence"/>
</dbReference>
<comment type="caution">
    <text evidence="1">The sequence shown here is derived from an EMBL/GenBank/DDBJ whole genome shotgun (WGS) entry which is preliminary data.</text>
</comment>
<dbReference type="InterPro" id="IPR019174">
    <property type="entry name" value="NADH_DH_b-subcmplx_su6"/>
</dbReference>
<gene>
    <name evidence="1" type="ORF">NP493_935g00071</name>
</gene>
<dbReference type="GO" id="GO:0006120">
    <property type="term" value="P:mitochondrial electron transport, NADH to ubiquinone"/>
    <property type="evidence" value="ECO:0007669"/>
    <property type="project" value="InterPro"/>
</dbReference>
<dbReference type="PANTHER" id="PTHR21106:SF2">
    <property type="entry name" value="NADH DEHYDROGENASE [UBIQUINONE] 1 BETA SUBCOMPLEX SUBUNIT 6"/>
    <property type="match status" value="1"/>
</dbReference>
<dbReference type="EMBL" id="JAODUO010000934">
    <property type="protein sequence ID" value="KAK2172734.1"/>
    <property type="molecule type" value="Genomic_DNA"/>
</dbReference>
<reference evidence="1" key="1">
    <citation type="journal article" date="2023" name="Mol. Biol. Evol.">
        <title>Third-Generation Sequencing Reveals the Adaptive Role of the Epigenome in Three Deep-Sea Polychaetes.</title>
        <authorList>
            <person name="Perez M."/>
            <person name="Aroh O."/>
            <person name="Sun Y."/>
            <person name="Lan Y."/>
            <person name="Juniper S.K."/>
            <person name="Young C.R."/>
            <person name="Angers B."/>
            <person name="Qian P.Y."/>
        </authorList>
    </citation>
    <scope>NUCLEOTIDE SEQUENCE</scope>
    <source>
        <strain evidence="1">R07B-5</strain>
    </source>
</reference>
<evidence type="ECO:0000313" key="2">
    <source>
        <dbReference type="Proteomes" id="UP001209878"/>
    </source>
</evidence>
<dbReference type="GO" id="GO:0005739">
    <property type="term" value="C:mitochondrion"/>
    <property type="evidence" value="ECO:0007669"/>
    <property type="project" value="GOC"/>
</dbReference>